<sequence>MKIIQIVLIYLFAFLMLAGAFNHIYAPETYKAFIPNFIPEQLANILSTIAEAIIGIALIIPKYRKWAGLGFAILMILFLPIHIWDLTREIPAIGSKVGAMVRLAVQILFIAAGWWIYKSYQSKN</sequence>
<evidence type="ECO:0000256" key="1">
    <source>
        <dbReference type="SAM" id="Phobius"/>
    </source>
</evidence>
<dbReference type="Proteomes" id="UP000294749">
    <property type="component" value="Unassembled WGS sequence"/>
</dbReference>
<protein>
    <submittedName>
        <fullName evidence="2">Putative membrane protein</fullName>
    </submittedName>
</protein>
<feature type="transmembrane region" description="Helical" evidence="1">
    <location>
        <begin position="99"/>
        <end position="117"/>
    </location>
</feature>
<feature type="transmembrane region" description="Helical" evidence="1">
    <location>
        <begin position="66"/>
        <end position="84"/>
    </location>
</feature>
<reference evidence="2 3" key="1">
    <citation type="submission" date="2019-03" db="EMBL/GenBank/DDBJ databases">
        <title>Genomic Encyclopedia of Archaeal and Bacterial Type Strains, Phase II (KMG-II): from individual species to whole genera.</title>
        <authorList>
            <person name="Goeker M."/>
        </authorList>
    </citation>
    <scope>NUCLEOTIDE SEQUENCE [LARGE SCALE GENOMIC DNA]</scope>
    <source>
        <strain evidence="2 3">DSM 25233</strain>
    </source>
</reference>
<dbReference type="AlphaFoldDB" id="A0A4V3EQW4"/>
<keyword evidence="1" id="KW-0472">Membrane</keyword>
<keyword evidence="1" id="KW-1133">Transmembrane helix</keyword>
<keyword evidence="3" id="KW-1185">Reference proteome</keyword>
<gene>
    <name evidence="2" type="ORF">CLV90_2738</name>
</gene>
<name>A0A4V3EQW4_9FLAO</name>
<dbReference type="EMBL" id="SOAY01000012">
    <property type="protein sequence ID" value="TDT43618.1"/>
    <property type="molecule type" value="Genomic_DNA"/>
</dbReference>
<dbReference type="OrthoDB" id="327939at2"/>
<keyword evidence="1" id="KW-0812">Transmembrane</keyword>
<dbReference type="RefSeq" id="WP_133688016.1">
    <property type="nucleotide sequence ID" value="NZ_SOAY01000012.1"/>
</dbReference>
<comment type="caution">
    <text evidence="2">The sequence shown here is derived from an EMBL/GenBank/DDBJ whole genome shotgun (WGS) entry which is preliminary data.</text>
</comment>
<organism evidence="2 3">
    <name type="scientific">Maribacter spongiicola</name>
    <dbReference type="NCBI Taxonomy" id="1206753"/>
    <lineage>
        <taxon>Bacteria</taxon>
        <taxon>Pseudomonadati</taxon>
        <taxon>Bacteroidota</taxon>
        <taxon>Flavobacteriia</taxon>
        <taxon>Flavobacteriales</taxon>
        <taxon>Flavobacteriaceae</taxon>
        <taxon>Maribacter</taxon>
    </lineage>
</organism>
<accession>A0A4V3EQW4</accession>
<evidence type="ECO:0000313" key="3">
    <source>
        <dbReference type="Proteomes" id="UP000294749"/>
    </source>
</evidence>
<proteinExistence type="predicted"/>
<evidence type="ECO:0000313" key="2">
    <source>
        <dbReference type="EMBL" id="TDT43618.1"/>
    </source>
</evidence>
<feature type="transmembrane region" description="Helical" evidence="1">
    <location>
        <begin position="41"/>
        <end position="59"/>
    </location>
</feature>
<feature type="transmembrane region" description="Helical" evidence="1">
    <location>
        <begin position="7"/>
        <end position="26"/>
    </location>
</feature>